<dbReference type="AlphaFoldDB" id="A0A0J9Y406"/>
<dbReference type="EMBL" id="LN857022">
    <property type="protein sequence ID" value="CDQ01356.1"/>
    <property type="molecule type" value="Genomic_DNA"/>
</dbReference>
<protein>
    <submittedName>
        <fullName evidence="2">Bm14780</fullName>
    </submittedName>
</protein>
<feature type="transmembrane region" description="Helical" evidence="1">
    <location>
        <begin position="30"/>
        <end position="53"/>
    </location>
</feature>
<keyword evidence="1" id="KW-0812">Transmembrane</keyword>
<organism evidence="2">
    <name type="scientific">Brugia malayi</name>
    <name type="common">Filarial nematode worm</name>
    <dbReference type="NCBI Taxonomy" id="6279"/>
    <lineage>
        <taxon>Eukaryota</taxon>
        <taxon>Metazoa</taxon>
        <taxon>Ecdysozoa</taxon>
        <taxon>Nematoda</taxon>
        <taxon>Chromadorea</taxon>
        <taxon>Rhabditida</taxon>
        <taxon>Spirurina</taxon>
        <taxon>Spiruromorpha</taxon>
        <taxon>Filarioidea</taxon>
        <taxon>Onchocercidae</taxon>
        <taxon>Brugia</taxon>
    </lineage>
</organism>
<keyword evidence="1" id="KW-0472">Membrane</keyword>
<name>A0A0J9Y406_BRUMA</name>
<reference evidence="2" key="2">
    <citation type="submission" date="2012-12" db="EMBL/GenBank/DDBJ databases">
        <authorList>
            <person name="Gao Y.W."/>
            <person name="Fan S.T."/>
            <person name="Sun H.T."/>
            <person name="Wang Z."/>
            <person name="Gao X.L."/>
            <person name="Li Y.G."/>
            <person name="Wang T.C."/>
            <person name="Zhang K."/>
            <person name="Xu W.W."/>
            <person name="Yu Z.J."/>
            <person name="Xia X.Z."/>
        </authorList>
    </citation>
    <scope>NUCLEOTIDE SEQUENCE</scope>
    <source>
        <strain evidence="2">FR3</strain>
    </source>
</reference>
<evidence type="ECO:0000256" key="1">
    <source>
        <dbReference type="SAM" id="Phobius"/>
    </source>
</evidence>
<keyword evidence="1" id="KW-1133">Transmembrane helix</keyword>
<gene>
    <name evidence="2" type="primary">Bm14780</name>
    <name evidence="2" type="ORF">BM_Bm14780</name>
</gene>
<reference evidence="2" key="1">
    <citation type="journal article" date="2007" name="Science">
        <title>Draft genome of the filarial nematode parasite Brugia malayi.</title>
        <authorList>
            <person name="Ghedin E."/>
            <person name="Wang S."/>
            <person name="Spiro D."/>
            <person name="Caler E."/>
            <person name="Zhao Q."/>
            <person name="Crabtree J."/>
            <person name="Allen J.E."/>
            <person name="Delcher A.L."/>
            <person name="Guiliano D.B."/>
            <person name="Miranda-Saavedra D."/>
            <person name="Angiuoli S.V."/>
            <person name="Creasy T."/>
            <person name="Amedeo P."/>
            <person name="Haas B."/>
            <person name="El-Sayed N.M."/>
            <person name="Wortman J.R."/>
            <person name="Feldblyum T."/>
            <person name="Tallon L."/>
            <person name="Schatz M."/>
            <person name="Shumway M."/>
            <person name="Koo H."/>
            <person name="Salzberg S.L."/>
            <person name="Schobel S."/>
            <person name="Pertea M."/>
            <person name="Pop M."/>
            <person name="White O."/>
            <person name="Barton G.J."/>
            <person name="Carlow C.K."/>
            <person name="Crawford M.J."/>
            <person name="Daub J."/>
            <person name="Dimmic M.W."/>
            <person name="Estes C.F."/>
            <person name="Foster J.M."/>
            <person name="Ganatra M."/>
            <person name="Gregory W.F."/>
            <person name="Johnson N.M."/>
            <person name="Jin J."/>
            <person name="Komuniecki R."/>
            <person name="Korf I."/>
            <person name="Kumar S."/>
            <person name="Laney S."/>
            <person name="Li B.W."/>
            <person name="Li W."/>
            <person name="Lindblom T.H."/>
            <person name="Lustigman S."/>
            <person name="Ma D."/>
            <person name="Maina C.V."/>
            <person name="Martin D.M."/>
            <person name="McCarter J.P."/>
            <person name="McReynolds L."/>
            <person name="Mitreva M."/>
            <person name="Nutman T.B."/>
            <person name="Parkinson J."/>
            <person name="Peregrin-Alvarez J.M."/>
            <person name="Poole C."/>
            <person name="Ren Q."/>
            <person name="Saunders L."/>
            <person name="Sluder A.E."/>
            <person name="Smith K."/>
            <person name="Stanke M."/>
            <person name="Unnasch T.R."/>
            <person name="Ware J."/>
            <person name="Wei A.D."/>
            <person name="Weil G."/>
            <person name="Williams D.J."/>
            <person name="Zhang Y."/>
            <person name="Williams S.A."/>
            <person name="Fraser-Liggett C."/>
            <person name="Slatko B."/>
            <person name="Blaxter M.L."/>
            <person name="Scott A.L."/>
        </authorList>
    </citation>
    <scope>NUCLEOTIDE SEQUENCE</scope>
    <source>
        <strain evidence="2">FR3</strain>
    </source>
</reference>
<evidence type="ECO:0000313" key="2">
    <source>
        <dbReference type="EMBL" id="CDQ01356.1"/>
    </source>
</evidence>
<sequence length="75" mass="8860">MDEFFLENSIFDSTYFAGLICAENKNFPQYLFILLVDTLICIFYSHIICAVHCHGSFCIFQKLLTRDQCDWHRSI</sequence>
<proteinExistence type="predicted"/>
<accession>A0A0J9Y406</accession>